<evidence type="ECO:0000313" key="1">
    <source>
        <dbReference type="EMBL" id="GIY20085.1"/>
    </source>
</evidence>
<dbReference type="AlphaFoldDB" id="A0AAV4REJ0"/>
<keyword evidence="2" id="KW-1185">Reference proteome</keyword>
<dbReference type="EMBL" id="BPLR01007837">
    <property type="protein sequence ID" value="GIY20085.1"/>
    <property type="molecule type" value="Genomic_DNA"/>
</dbReference>
<proteinExistence type="predicted"/>
<reference evidence="1 2" key="1">
    <citation type="submission" date="2021-06" db="EMBL/GenBank/DDBJ databases">
        <title>Caerostris extrusa draft genome.</title>
        <authorList>
            <person name="Kono N."/>
            <person name="Arakawa K."/>
        </authorList>
    </citation>
    <scope>NUCLEOTIDE SEQUENCE [LARGE SCALE GENOMIC DNA]</scope>
</reference>
<evidence type="ECO:0000313" key="2">
    <source>
        <dbReference type="Proteomes" id="UP001054945"/>
    </source>
</evidence>
<protein>
    <submittedName>
        <fullName evidence="1">Uncharacterized protein</fullName>
    </submittedName>
</protein>
<dbReference type="Proteomes" id="UP001054945">
    <property type="component" value="Unassembled WGS sequence"/>
</dbReference>
<sequence length="112" mass="12943">MQIPSIQAAASDWLKRLTYAFPMSIELPKSLLLLNHYFRKVTPADNVTQDLRVSIELRDSRTATKVPQLVNPREPMNYRHISVRGASRQITSVIFSPSCRFDEADDYHRIKL</sequence>
<organism evidence="1 2">
    <name type="scientific">Caerostris extrusa</name>
    <name type="common">Bark spider</name>
    <name type="synonym">Caerostris bankana</name>
    <dbReference type="NCBI Taxonomy" id="172846"/>
    <lineage>
        <taxon>Eukaryota</taxon>
        <taxon>Metazoa</taxon>
        <taxon>Ecdysozoa</taxon>
        <taxon>Arthropoda</taxon>
        <taxon>Chelicerata</taxon>
        <taxon>Arachnida</taxon>
        <taxon>Araneae</taxon>
        <taxon>Araneomorphae</taxon>
        <taxon>Entelegynae</taxon>
        <taxon>Araneoidea</taxon>
        <taxon>Araneidae</taxon>
        <taxon>Caerostris</taxon>
    </lineage>
</organism>
<comment type="caution">
    <text evidence="1">The sequence shown here is derived from an EMBL/GenBank/DDBJ whole genome shotgun (WGS) entry which is preliminary data.</text>
</comment>
<name>A0AAV4REJ0_CAEEX</name>
<accession>A0AAV4REJ0</accession>
<gene>
    <name evidence="1" type="ORF">CEXT_414901</name>
</gene>